<organism evidence="1 2">
    <name type="scientific">Campylobacter massiliensis</name>
    <dbReference type="NCBI Taxonomy" id="2762557"/>
    <lineage>
        <taxon>Bacteria</taxon>
        <taxon>Pseudomonadati</taxon>
        <taxon>Campylobacterota</taxon>
        <taxon>Epsilonproteobacteria</taxon>
        <taxon>Campylobacterales</taxon>
        <taxon>Campylobacteraceae</taxon>
        <taxon>Campylobacter</taxon>
    </lineage>
</organism>
<dbReference type="EMBL" id="JACLZK010000002">
    <property type="protein sequence ID" value="MBC2883705.1"/>
    <property type="molecule type" value="Genomic_DNA"/>
</dbReference>
<dbReference type="Pfam" id="PF13596">
    <property type="entry name" value="PAS_10"/>
    <property type="match status" value="1"/>
</dbReference>
<gene>
    <name evidence="1" type="ORF">H7R39_10660</name>
</gene>
<evidence type="ECO:0000313" key="1">
    <source>
        <dbReference type="EMBL" id="MBC2883705.1"/>
    </source>
</evidence>
<dbReference type="AlphaFoldDB" id="A0A842JAZ9"/>
<dbReference type="Gene3D" id="3.30.450.20">
    <property type="entry name" value="PAS domain"/>
    <property type="match status" value="1"/>
</dbReference>
<protein>
    <submittedName>
        <fullName evidence="1">DUF438 domain-containing protein</fullName>
    </submittedName>
</protein>
<dbReference type="GO" id="GO:0005886">
    <property type="term" value="C:plasma membrane"/>
    <property type="evidence" value="ECO:0007669"/>
    <property type="project" value="TreeGrafter"/>
</dbReference>
<accession>A0A842JAZ9</accession>
<dbReference type="PANTHER" id="PTHR39966">
    <property type="entry name" value="BLL2471 PROTEIN-RELATED"/>
    <property type="match status" value="1"/>
</dbReference>
<dbReference type="SUPFAM" id="SSF55785">
    <property type="entry name" value="PYP-like sensor domain (PAS domain)"/>
    <property type="match status" value="1"/>
</dbReference>
<keyword evidence="2" id="KW-1185">Reference proteome</keyword>
<comment type="caution">
    <text evidence="1">The sequence shown here is derived from an EMBL/GenBank/DDBJ whole genome shotgun (WGS) entry which is preliminary data.</text>
</comment>
<dbReference type="Gene3D" id="1.20.120.520">
    <property type="entry name" value="nmb1532 protein domain like"/>
    <property type="match status" value="1"/>
</dbReference>
<name>A0A842JAZ9_9BACT</name>
<sequence length="450" mass="51528">MIKFNNAAVALATAILRDYLNGTANFFASRKAAKSELTKLTPADFKNVRANLLNLGFKSEFIDKNAAELSEILRGILTAERPQLPKDHPVATYISENDAARELIAKAKELLKKKFIKNEWLEIYDKLGGFNRTHFARKQHQLYSMLENKGFDRPSRFMWSFDNKVRDGIAAARELLEEGKADEFIAAQHEIYENLLDLLAREEVALYPTSLEMISEEEFRAMRRGDDEIGYFLIEKPSEFYPLNLDSGGGSKSNLKNSNLQNESNLSVANLQNSNLNEVVLNPNFLKELSNLMSKYGLNPNANRDKNAVFDVATGKLTLEQINLIYRHMPVDLSFVDENEIVKFYTDTKHRVFPRSAGVIGRDVKNCHPRESVASVLEIIDAFRKGERDEIDFWLELHGKFIYIYYAAVRDENGVFKGVLEMMQDVTRIRSLEGKRTLVTWDDLKKKYGE</sequence>
<dbReference type="PANTHER" id="PTHR39966:SF3">
    <property type="entry name" value="DUF438 DOMAIN-CONTAINING PROTEIN"/>
    <property type="match status" value="1"/>
</dbReference>
<proteinExistence type="predicted"/>
<dbReference type="Proteomes" id="UP000552683">
    <property type="component" value="Unassembled WGS sequence"/>
</dbReference>
<reference evidence="1 2" key="1">
    <citation type="submission" date="2020-08" db="EMBL/GenBank/DDBJ databases">
        <title>Complete genome and description of Campylobacter massiliensis Marseille-Q3452 sp. nov.</title>
        <authorList>
            <person name="Antezack A."/>
        </authorList>
    </citation>
    <scope>NUCLEOTIDE SEQUENCE [LARGE SCALE GENOMIC DNA]</scope>
    <source>
        <strain evidence="1 2">Marseille-Q3452</strain>
    </source>
</reference>
<dbReference type="InterPro" id="IPR035965">
    <property type="entry name" value="PAS-like_dom_sf"/>
</dbReference>
<evidence type="ECO:0000313" key="2">
    <source>
        <dbReference type="Proteomes" id="UP000552683"/>
    </source>
</evidence>
<dbReference type="RefSeq" id="WP_185899273.1">
    <property type="nucleotide sequence ID" value="NZ_JACLZK010000002.1"/>
</dbReference>